<feature type="signal peptide" evidence="1">
    <location>
        <begin position="1"/>
        <end position="16"/>
    </location>
</feature>
<dbReference type="Proteomes" id="UP001356427">
    <property type="component" value="Unassembled WGS sequence"/>
</dbReference>
<dbReference type="EMBL" id="JAGTTL010000004">
    <property type="protein sequence ID" value="KAK6323902.1"/>
    <property type="molecule type" value="Genomic_DNA"/>
</dbReference>
<protein>
    <recommendedName>
        <fullName evidence="4">Secreted protein</fullName>
    </recommendedName>
</protein>
<dbReference type="AlphaFoldDB" id="A0AAN8RE07"/>
<comment type="caution">
    <text evidence="2">The sequence shown here is derived from an EMBL/GenBank/DDBJ whole genome shotgun (WGS) entry which is preliminary data.</text>
</comment>
<name>A0AAN8RE07_9TELE</name>
<organism evidence="2 3">
    <name type="scientific">Coregonus suidteri</name>
    <dbReference type="NCBI Taxonomy" id="861788"/>
    <lineage>
        <taxon>Eukaryota</taxon>
        <taxon>Metazoa</taxon>
        <taxon>Chordata</taxon>
        <taxon>Craniata</taxon>
        <taxon>Vertebrata</taxon>
        <taxon>Euteleostomi</taxon>
        <taxon>Actinopterygii</taxon>
        <taxon>Neopterygii</taxon>
        <taxon>Teleostei</taxon>
        <taxon>Protacanthopterygii</taxon>
        <taxon>Salmoniformes</taxon>
        <taxon>Salmonidae</taxon>
        <taxon>Coregoninae</taxon>
        <taxon>Coregonus</taxon>
    </lineage>
</organism>
<reference evidence="2 3" key="1">
    <citation type="submission" date="2021-04" db="EMBL/GenBank/DDBJ databases">
        <authorList>
            <person name="De Guttry C."/>
            <person name="Zahm M."/>
            <person name="Klopp C."/>
            <person name="Cabau C."/>
            <person name="Louis A."/>
            <person name="Berthelot C."/>
            <person name="Parey E."/>
            <person name="Roest Crollius H."/>
            <person name="Montfort J."/>
            <person name="Robinson-Rechavi M."/>
            <person name="Bucao C."/>
            <person name="Bouchez O."/>
            <person name="Gislard M."/>
            <person name="Lluch J."/>
            <person name="Milhes M."/>
            <person name="Lampietro C."/>
            <person name="Lopez Roques C."/>
            <person name="Donnadieu C."/>
            <person name="Braasch I."/>
            <person name="Desvignes T."/>
            <person name="Postlethwait J."/>
            <person name="Bobe J."/>
            <person name="Wedekind C."/>
            <person name="Guiguen Y."/>
        </authorList>
    </citation>
    <scope>NUCLEOTIDE SEQUENCE [LARGE SCALE GENOMIC DNA]</scope>
    <source>
        <strain evidence="2">Cs_M1</strain>
        <tissue evidence="2">Blood</tissue>
    </source>
</reference>
<gene>
    <name evidence="2" type="ORF">J4Q44_G00062410</name>
</gene>
<feature type="chain" id="PRO_5042946660" description="Secreted protein" evidence="1">
    <location>
        <begin position="17"/>
        <end position="68"/>
    </location>
</feature>
<accession>A0AAN8RE07</accession>
<evidence type="ECO:0008006" key="4">
    <source>
        <dbReference type="Google" id="ProtNLM"/>
    </source>
</evidence>
<evidence type="ECO:0000313" key="3">
    <source>
        <dbReference type="Proteomes" id="UP001356427"/>
    </source>
</evidence>
<sequence length="68" mass="7691">MYTRVFLLMLVVGIYADTMDQGPTETPMGVSVCYPWERVELHFILTDQVSRQRAAAATLHQTIFSVKG</sequence>
<keyword evidence="3" id="KW-1185">Reference proteome</keyword>
<keyword evidence="1" id="KW-0732">Signal</keyword>
<proteinExistence type="predicted"/>
<evidence type="ECO:0000256" key="1">
    <source>
        <dbReference type="SAM" id="SignalP"/>
    </source>
</evidence>
<evidence type="ECO:0000313" key="2">
    <source>
        <dbReference type="EMBL" id="KAK6323902.1"/>
    </source>
</evidence>